<accession>A0A0G2AL49</accession>
<name>A0A0G2AL49_9BACT</name>
<comment type="caution">
    <text evidence="2">The sequence shown here is derived from an EMBL/GenBank/DDBJ whole genome shotgun (WGS) entry which is preliminary data.</text>
</comment>
<dbReference type="AlphaFoldDB" id="A0A0G2AL49"/>
<evidence type="ECO:0000256" key="1">
    <source>
        <dbReference type="SAM" id="Phobius"/>
    </source>
</evidence>
<dbReference type="STRING" id="1619044.UY92_C0011G0024"/>
<feature type="transmembrane region" description="Helical" evidence="1">
    <location>
        <begin position="53"/>
        <end position="77"/>
    </location>
</feature>
<dbReference type="InterPro" id="IPR007165">
    <property type="entry name" value="Phage_holin_4_2"/>
</dbReference>
<keyword evidence="1" id="KW-1133">Transmembrane helix</keyword>
<organism evidence="2 3">
    <name type="scientific">Candidatus Magasanikbacteria bacterium GW2011_GWA2_56_11</name>
    <dbReference type="NCBI Taxonomy" id="1619044"/>
    <lineage>
        <taxon>Bacteria</taxon>
        <taxon>Candidatus Magasanikiibacteriota</taxon>
    </lineage>
</organism>
<evidence type="ECO:0008006" key="4">
    <source>
        <dbReference type="Google" id="ProtNLM"/>
    </source>
</evidence>
<gene>
    <name evidence="2" type="ORF">UY92_C0011G0024</name>
</gene>
<keyword evidence="1" id="KW-0812">Transmembrane</keyword>
<evidence type="ECO:0000313" key="3">
    <source>
        <dbReference type="Proteomes" id="UP000033870"/>
    </source>
</evidence>
<sequence length="113" mass="12298">MTLLIRWLINAVTLLALARYLPGIEVNGWYAAIVAALVLGLVNALVRPVLVLLTLPITVITLGLFTLVINAVLFWFVASFVDGFSVAGFWPAFWGALAMTLVSWLAGWLLKGK</sequence>
<dbReference type="PANTHER" id="PTHR37309">
    <property type="entry name" value="SLR0284 PROTEIN"/>
    <property type="match status" value="1"/>
</dbReference>
<dbReference type="Proteomes" id="UP000033870">
    <property type="component" value="Unassembled WGS sequence"/>
</dbReference>
<evidence type="ECO:0000313" key="2">
    <source>
        <dbReference type="EMBL" id="KKW42002.1"/>
    </source>
</evidence>
<dbReference type="EMBL" id="LCRX01000011">
    <property type="protein sequence ID" value="KKW42002.1"/>
    <property type="molecule type" value="Genomic_DNA"/>
</dbReference>
<keyword evidence="1" id="KW-0472">Membrane</keyword>
<protein>
    <recommendedName>
        <fullName evidence="4">Phage holin family protein</fullName>
    </recommendedName>
</protein>
<feature type="transmembrane region" description="Helical" evidence="1">
    <location>
        <begin position="28"/>
        <end position="46"/>
    </location>
</feature>
<reference evidence="2 3" key="1">
    <citation type="journal article" date="2015" name="Nature">
        <title>rRNA introns, odd ribosomes, and small enigmatic genomes across a large radiation of phyla.</title>
        <authorList>
            <person name="Brown C.T."/>
            <person name="Hug L.A."/>
            <person name="Thomas B.C."/>
            <person name="Sharon I."/>
            <person name="Castelle C.J."/>
            <person name="Singh A."/>
            <person name="Wilkins M.J."/>
            <person name="Williams K.H."/>
            <person name="Banfield J.F."/>
        </authorList>
    </citation>
    <scope>NUCLEOTIDE SEQUENCE [LARGE SCALE GENOMIC DNA]</scope>
</reference>
<dbReference type="PANTHER" id="PTHR37309:SF1">
    <property type="entry name" value="SLR0284 PROTEIN"/>
    <property type="match status" value="1"/>
</dbReference>
<dbReference type="Pfam" id="PF04020">
    <property type="entry name" value="Phage_holin_4_2"/>
    <property type="match status" value="1"/>
</dbReference>
<feature type="transmembrane region" description="Helical" evidence="1">
    <location>
        <begin position="89"/>
        <end position="110"/>
    </location>
</feature>
<proteinExistence type="predicted"/>